<sequence length="201" mass="23568">MSPMKQVINYWFGTLDEDGFAHQEEKQKWWSASDEIDLEISHKFGDLVKQALNHQLKDWRESTTGKLASIILLDQFTRNIYRGTEQAFSGDNKALKICKMGLSSGEDLDLTAEQQVFFYMPLEHSEDLEDQELCIRLLEGLKKRSPHHKEETIDGYIRFAKHHRDIIAEFGRFPHRNKVLQRKNTPEEERYLDGEHTSFGQ</sequence>
<dbReference type="Gene3D" id="1.25.40.10">
    <property type="entry name" value="Tetratricopeptide repeat domain"/>
    <property type="match status" value="1"/>
</dbReference>
<comment type="caution">
    <text evidence="1">The sequence shown here is derived from an EMBL/GenBank/DDBJ whole genome shotgun (WGS) entry which is preliminary data.</text>
</comment>
<gene>
    <name evidence="1" type="ORF">GCM10022277_32310</name>
</gene>
<dbReference type="EMBL" id="BAABBN010000007">
    <property type="protein sequence ID" value="GAA3932973.1"/>
    <property type="molecule type" value="Genomic_DNA"/>
</dbReference>
<dbReference type="PANTHER" id="PTHR23004:SF7">
    <property type="entry name" value="DUF924-DOMAIN-CONTAINING PROTEIN"/>
    <property type="match status" value="1"/>
</dbReference>
<organism evidence="1 2">
    <name type="scientific">Litoribacillus peritrichatus</name>
    <dbReference type="NCBI Taxonomy" id="718191"/>
    <lineage>
        <taxon>Bacteria</taxon>
        <taxon>Pseudomonadati</taxon>
        <taxon>Pseudomonadota</taxon>
        <taxon>Gammaproteobacteria</taxon>
        <taxon>Oceanospirillales</taxon>
        <taxon>Oceanospirillaceae</taxon>
        <taxon>Litoribacillus</taxon>
    </lineage>
</organism>
<keyword evidence="2" id="KW-1185">Reference proteome</keyword>
<protein>
    <submittedName>
        <fullName evidence="1">DUF924 family protein</fullName>
    </submittedName>
</protein>
<proteinExistence type="predicted"/>
<evidence type="ECO:0000313" key="1">
    <source>
        <dbReference type="EMBL" id="GAA3932973.1"/>
    </source>
</evidence>
<dbReference type="InterPro" id="IPR011990">
    <property type="entry name" value="TPR-like_helical_dom_sf"/>
</dbReference>
<name>A0ABP7MYW0_9GAMM</name>
<dbReference type="Gene3D" id="1.20.58.320">
    <property type="entry name" value="TPR-like"/>
    <property type="match status" value="1"/>
</dbReference>
<accession>A0ABP7MYW0</accession>
<dbReference type="RefSeq" id="WP_344799603.1">
    <property type="nucleotide sequence ID" value="NZ_BAABBN010000007.1"/>
</dbReference>
<dbReference type="InterPro" id="IPR010323">
    <property type="entry name" value="DUF924"/>
</dbReference>
<dbReference type="SUPFAM" id="SSF48452">
    <property type="entry name" value="TPR-like"/>
    <property type="match status" value="1"/>
</dbReference>
<dbReference type="Proteomes" id="UP001501565">
    <property type="component" value="Unassembled WGS sequence"/>
</dbReference>
<dbReference type="Pfam" id="PF06041">
    <property type="entry name" value="DUF924"/>
    <property type="match status" value="1"/>
</dbReference>
<dbReference type="PANTHER" id="PTHR23004">
    <property type="entry name" value="DOUBLECORTIN DOMAIN CONTAINING 2"/>
    <property type="match status" value="1"/>
</dbReference>
<evidence type="ECO:0000313" key="2">
    <source>
        <dbReference type="Proteomes" id="UP001501565"/>
    </source>
</evidence>
<reference evidence="2" key="1">
    <citation type="journal article" date="2019" name="Int. J. Syst. Evol. Microbiol.">
        <title>The Global Catalogue of Microorganisms (GCM) 10K type strain sequencing project: providing services to taxonomists for standard genome sequencing and annotation.</title>
        <authorList>
            <consortium name="The Broad Institute Genomics Platform"/>
            <consortium name="The Broad Institute Genome Sequencing Center for Infectious Disease"/>
            <person name="Wu L."/>
            <person name="Ma J."/>
        </authorList>
    </citation>
    <scope>NUCLEOTIDE SEQUENCE [LARGE SCALE GENOMIC DNA]</scope>
    <source>
        <strain evidence="2">JCM 17551</strain>
    </source>
</reference>